<dbReference type="AlphaFoldDB" id="A0A024K5R4"/>
<dbReference type="EMBL" id="LQPY01000023">
    <property type="protein sequence ID" value="ORX03297.1"/>
    <property type="molecule type" value="Genomic_DNA"/>
</dbReference>
<evidence type="ECO:0000313" key="4">
    <source>
        <dbReference type="Proteomes" id="UP000193710"/>
    </source>
</evidence>
<evidence type="ECO:0000313" key="2">
    <source>
        <dbReference type="EMBL" id="CDO91211.1"/>
    </source>
</evidence>
<dbReference type="EMBL" id="HG964447">
    <property type="protein sequence ID" value="CDO91211.1"/>
    <property type="molecule type" value="Genomic_DNA"/>
</dbReference>
<name>A0A024K5R4_9MYCO</name>
<reference evidence="2" key="1">
    <citation type="journal article" date="2014" name="Genome Announc.">
        <title>Draft Genome Sequence of Mycobacterium triplex DSM 44626.</title>
        <authorList>
            <person name="Sassi M."/>
            <person name="Croce O."/>
            <person name="Robert C."/>
            <person name="Raoult D."/>
            <person name="Drancourt M."/>
        </authorList>
    </citation>
    <scope>NUCLEOTIDE SEQUENCE [LARGE SCALE GENOMIC DNA]</scope>
    <source>
        <strain evidence="2">DSM 44626</strain>
    </source>
</reference>
<dbReference type="Proteomes" id="UP000028880">
    <property type="component" value="Unassembled WGS sequence"/>
</dbReference>
<proteinExistence type="predicted"/>
<dbReference type="HOGENOM" id="CLU_034834_0_0_11"/>
<evidence type="ECO:0000313" key="3">
    <source>
        <dbReference type="EMBL" id="ORX03297.1"/>
    </source>
</evidence>
<dbReference type="STRING" id="47839.BN973_05618"/>
<dbReference type="eggNOG" id="ENOG5032AJR">
    <property type="taxonomic scope" value="Bacteria"/>
</dbReference>
<protein>
    <submittedName>
        <fullName evidence="2">Uncharacterized protein</fullName>
    </submittedName>
</protein>
<keyword evidence="4" id="KW-1185">Reference proteome</keyword>
<feature type="region of interest" description="Disordered" evidence="1">
    <location>
        <begin position="41"/>
        <end position="63"/>
    </location>
</feature>
<reference evidence="2" key="2">
    <citation type="submission" date="2014-04" db="EMBL/GenBank/DDBJ databases">
        <authorList>
            <person name="Urmite Genomes U."/>
        </authorList>
    </citation>
    <scope>NUCLEOTIDE SEQUENCE</scope>
    <source>
        <strain evidence="2">DSM 44626</strain>
    </source>
</reference>
<evidence type="ECO:0000256" key="1">
    <source>
        <dbReference type="SAM" id="MobiDB-lite"/>
    </source>
</evidence>
<gene>
    <name evidence="3" type="ORF">AWC29_01145</name>
    <name evidence="2" type="ORF">BN973_05618</name>
</gene>
<dbReference type="Proteomes" id="UP000193710">
    <property type="component" value="Unassembled WGS sequence"/>
</dbReference>
<dbReference type="OrthoDB" id="4517419at2"/>
<accession>A0A024K5R4</accession>
<dbReference type="RefSeq" id="WP_036473396.1">
    <property type="nucleotide sequence ID" value="NZ_HG964447.1"/>
</dbReference>
<organism evidence="2">
    <name type="scientific">Mycobacterium triplex</name>
    <dbReference type="NCBI Taxonomy" id="47839"/>
    <lineage>
        <taxon>Bacteria</taxon>
        <taxon>Bacillati</taxon>
        <taxon>Actinomycetota</taxon>
        <taxon>Actinomycetes</taxon>
        <taxon>Mycobacteriales</taxon>
        <taxon>Mycobacteriaceae</taxon>
        <taxon>Mycobacterium</taxon>
        <taxon>Mycobacterium simiae complex</taxon>
    </lineage>
</organism>
<reference evidence="3 4" key="3">
    <citation type="submission" date="2016-01" db="EMBL/GenBank/DDBJ databases">
        <title>The new phylogeny of the genus Mycobacterium.</title>
        <authorList>
            <person name="Tarcisio F."/>
            <person name="Conor M."/>
            <person name="Antonella G."/>
            <person name="Elisabetta G."/>
            <person name="Giulia F.S."/>
            <person name="Sara T."/>
            <person name="Anna F."/>
            <person name="Clotilde B."/>
            <person name="Roberto B."/>
            <person name="Veronica D.S."/>
            <person name="Fabio R."/>
            <person name="Monica P."/>
            <person name="Olivier J."/>
            <person name="Enrico T."/>
            <person name="Nicola S."/>
        </authorList>
    </citation>
    <scope>NUCLEOTIDE SEQUENCE [LARGE SCALE GENOMIC DNA]</scope>
    <source>
        <strain evidence="3 4">DSM 44626</strain>
    </source>
</reference>
<sequence length="509" mass="55592">MSIDQDRIDQDDAYWLRMMGTRWSQPELSAGDVAELLDIGDPADLPRRAPRLPSPQREPGGAQRWSHATIYNYILLHQPELRDRVPRLYPFTAALAPAAFLFGQVVDGMAVHAWQPGDGRGPIAVAYAGHEQHENELYPLAAPLLARLPWATAVYLPEMSTHRANDGGSAPYVAVADRHHRVATCGWFEVAGLLRVDLPWWPPALRNVDAIAAWQPGAPVQRIRARVGDGPDPRRLAALVTTDTTEYVSSLVGRAIEYLNRDAASGCIGDQDRQQIPARPGLLHAAVADVDLSRPAVQITKAEVAVLLHQVCDDPAIAEDMLKLLVGHSPISDVLAIPIASNPLAQEWITRLEPADGRELGFWRARANRAAAADMMTYRDPFNPHCWVMASRDTIYSTVGRSVPATGQLTELFYERDGGMFRDSRGAVWPLPATGFGVTDTGPSGGRAGKQTLVQILTNLILDASGDITRYEVPYSPTSPLAQLVAGTKPPLVIRPGDPVLAIENWGRH</sequence>